<dbReference type="InterPro" id="IPR050312">
    <property type="entry name" value="IolE/XylAMocC-like"/>
</dbReference>
<dbReference type="PANTHER" id="PTHR12110:SF41">
    <property type="entry name" value="INOSOSE DEHYDRATASE"/>
    <property type="match status" value="1"/>
</dbReference>
<dbReference type="EMBL" id="RFFJ01000066">
    <property type="protein sequence ID" value="RMI39836.1"/>
    <property type="molecule type" value="Genomic_DNA"/>
</dbReference>
<proteinExistence type="predicted"/>
<organism evidence="2 3">
    <name type="scientific">Streptomyces triticirhizae</name>
    <dbReference type="NCBI Taxonomy" id="2483353"/>
    <lineage>
        <taxon>Bacteria</taxon>
        <taxon>Bacillati</taxon>
        <taxon>Actinomycetota</taxon>
        <taxon>Actinomycetes</taxon>
        <taxon>Kitasatosporales</taxon>
        <taxon>Streptomycetaceae</taxon>
        <taxon>Streptomyces</taxon>
    </lineage>
</organism>
<dbReference type="SUPFAM" id="SSF51658">
    <property type="entry name" value="Xylose isomerase-like"/>
    <property type="match status" value="1"/>
</dbReference>
<keyword evidence="3" id="KW-1185">Reference proteome</keyword>
<protein>
    <submittedName>
        <fullName evidence="2">Sugar phosphate isomerase/epimerase</fullName>
    </submittedName>
</protein>
<evidence type="ECO:0000313" key="2">
    <source>
        <dbReference type="EMBL" id="RMI39836.1"/>
    </source>
</evidence>
<dbReference type="Pfam" id="PF01261">
    <property type="entry name" value="AP_endonuc_2"/>
    <property type="match status" value="1"/>
</dbReference>
<dbReference type="InterPro" id="IPR013022">
    <property type="entry name" value="Xyl_isomerase-like_TIM-brl"/>
</dbReference>
<evidence type="ECO:0000313" key="3">
    <source>
        <dbReference type="Proteomes" id="UP000278673"/>
    </source>
</evidence>
<accession>A0A3M2LRX4</accession>
<keyword evidence="2" id="KW-0413">Isomerase</keyword>
<feature type="domain" description="Xylose isomerase-like TIM barrel" evidence="1">
    <location>
        <begin position="27"/>
        <end position="254"/>
    </location>
</feature>
<reference evidence="2 3" key="1">
    <citation type="submission" date="2018-10" db="EMBL/GenBank/DDBJ databases">
        <title>Isolation, diversity and antifungal activity of actinobacteria from wheat.</title>
        <authorList>
            <person name="Han C."/>
        </authorList>
    </citation>
    <scope>NUCLEOTIDE SEQUENCE [LARGE SCALE GENOMIC DNA]</scope>
    <source>
        <strain evidence="2 3">NEAU-YY642</strain>
    </source>
</reference>
<dbReference type="RefSeq" id="WP_122184181.1">
    <property type="nucleotide sequence ID" value="NZ_RFFJ01000066.1"/>
</dbReference>
<dbReference type="Proteomes" id="UP000278673">
    <property type="component" value="Unassembled WGS sequence"/>
</dbReference>
<dbReference type="GO" id="GO:0016853">
    <property type="term" value="F:isomerase activity"/>
    <property type="evidence" value="ECO:0007669"/>
    <property type="project" value="UniProtKB-KW"/>
</dbReference>
<dbReference type="PANTHER" id="PTHR12110">
    <property type="entry name" value="HYDROXYPYRUVATE ISOMERASE"/>
    <property type="match status" value="1"/>
</dbReference>
<sequence length="290" mass="31023">MRLAIGANPWIWHAPVNEDAIAETVPKLAGWGFDAIELPLESPGDWLPANVAGLLKRHELAPAAVVAVMTPGRDLVRADPRTVRATQDYLLHCVDAAQATEAPVVAGPVYTAVGRTWRMTRAEREAAYEEWREYLAPVVEQAVAAGVRLAVEPLNRYETSLLNTVGQTLKALEGLPPEGIGVALDTYHQNIEEHSLPGAVRQAAGRIVHVQVCANDRGAPGMDHLDWPGFLRALPEAGYTGPLCIESFTAHNESIAVAASVWRSLADTQDAIATGGLAFLRQAVKAAGSA</sequence>
<dbReference type="AlphaFoldDB" id="A0A3M2LRX4"/>
<comment type="caution">
    <text evidence="2">The sequence shown here is derived from an EMBL/GenBank/DDBJ whole genome shotgun (WGS) entry which is preliminary data.</text>
</comment>
<evidence type="ECO:0000259" key="1">
    <source>
        <dbReference type="Pfam" id="PF01261"/>
    </source>
</evidence>
<gene>
    <name evidence="2" type="ORF">EBN88_13905</name>
</gene>
<name>A0A3M2LRX4_9ACTN</name>
<dbReference type="Gene3D" id="3.20.20.150">
    <property type="entry name" value="Divalent-metal-dependent TIM barrel enzymes"/>
    <property type="match status" value="1"/>
</dbReference>
<dbReference type="InterPro" id="IPR036237">
    <property type="entry name" value="Xyl_isomerase-like_sf"/>
</dbReference>